<keyword evidence="5" id="KW-0732">Signal</keyword>
<dbReference type="EMBL" id="GDRN01066347">
    <property type="protein sequence ID" value="JAI64546.1"/>
    <property type="molecule type" value="Transcribed_RNA"/>
</dbReference>
<accession>A0A0P4WDQ2</accession>
<dbReference type="InterPro" id="IPR041515">
    <property type="entry name" value="PPAF-2-like_Clip"/>
</dbReference>
<dbReference type="InterPro" id="IPR051487">
    <property type="entry name" value="Ser/Thr_Proteases_Immune/Dev"/>
</dbReference>
<dbReference type="InterPro" id="IPR018114">
    <property type="entry name" value="TRYPSIN_HIS"/>
</dbReference>
<evidence type="ECO:0000313" key="7">
    <source>
        <dbReference type="EMBL" id="JAI64546.1"/>
    </source>
</evidence>
<dbReference type="PRINTS" id="PR00722">
    <property type="entry name" value="CHYMOTRYPSIN"/>
</dbReference>
<dbReference type="SMART" id="SM00020">
    <property type="entry name" value="Tryp_SPc"/>
    <property type="match status" value="1"/>
</dbReference>
<sequence length="389" mass="42591">MTCMNGVLRYGVLMRWVCLQMRHLAVLAALVALAAAGPRERRQTTEYEKCQDGTKVCVPYYLCQDGKVITDGSGIIDVRTASGCTNYLDVCCADPLKTDPVTPDPGHVSRCGVRNYNGIDVRIQGFQGNETQVAEFPWMSAVLKKEVVSGEEINLYLCGGSLIHPSIVLTAAHCVNKHLSSDLRVRLGEWDTQNEYEPYKHQDRDVSAVVIHPGFNGSNLHNDYALLYLQTPAELTRNVDVICLDSNPSILAPHHNCLVTGWGKDRFGKKGVFQNVLKKIDLPYVPHGECQTALRTTRLGGFFKLDKSFLCAGGEAGKDSCSGDGGSPLVCLDASKTQYVQVGIVAWGIGCGTSNIPGVYADVLYGYNWIVTEADKLLTSPVVDYWGYD</sequence>
<dbReference type="InterPro" id="IPR043504">
    <property type="entry name" value="Peptidase_S1_PA_chymotrypsin"/>
</dbReference>
<comment type="similarity">
    <text evidence="4">Belongs to the peptidase S1 family. CLIP subfamily.</text>
</comment>
<dbReference type="PANTHER" id="PTHR24256">
    <property type="entry name" value="TRYPTASE-RELATED"/>
    <property type="match status" value="1"/>
</dbReference>
<proteinExistence type="inferred from homology"/>
<dbReference type="Pfam" id="PF18322">
    <property type="entry name" value="CLIP_1"/>
    <property type="match status" value="1"/>
</dbReference>
<dbReference type="GO" id="GO:0005576">
    <property type="term" value="C:extracellular region"/>
    <property type="evidence" value="ECO:0007669"/>
    <property type="project" value="UniProtKB-SubCell"/>
</dbReference>
<dbReference type="FunFam" id="2.40.10.10:FF:000038">
    <property type="entry name" value="Serine protease"/>
    <property type="match status" value="1"/>
</dbReference>
<dbReference type="GO" id="GO:0004252">
    <property type="term" value="F:serine-type endopeptidase activity"/>
    <property type="evidence" value="ECO:0007669"/>
    <property type="project" value="InterPro"/>
</dbReference>
<keyword evidence="2" id="KW-0964">Secreted</keyword>
<dbReference type="Gene3D" id="2.40.10.10">
    <property type="entry name" value="Trypsin-like serine proteases"/>
    <property type="match status" value="2"/>
</dbReference>
<evidence type="ECO:0000259" key="6">
    <source>
        <dbReference type="PROSITE" id="PS50240"/>
    </source>
</evidence>
<dbReference type="InterPro" id="IPR009003">
    <property type="entry name" value="Peptidase_S1_PA"/>
</dbReference>
<dbReference type="GO" id="GO:0006508">
    <property type="term" value="P:proteolysis"/>
    <property type="evidence" value="ECO:0007669"/>
    <property type="project" value="InterPro"/>
</dbReference>
<organism evidence="7">
    <name type="scientific">Scylla olivacea</name>
    <name type="common">Orange mud crab</name>
    <name type="synonym">Cancer olivacea</name>
    <dbReference type="NCBI Taxonomy" id="85551"/>
    <lineage>
        <taxon>Eukaryota</taxon>
        <taxon>Metazoa</taxon>
        <taxon>Ecdysozoa</taxon>
        <taxon>Arthropoda</taxon>
        <taxon>Crustacea</taxon>
        <taxon>Multicrustacea</taxon>
        <taxon>Malacostraca</taxon>
        <taxon>Eumalacostraca</taxon>
        <taxon>Eucarida</taxon>
        <taxon>Decapoda</taxon>
        <taxon>Pleocyemata</taxon>
        <taxon>Brachyura</taxon>
        <taxon>Eubrachyura</taxon>
        <taxon>Portunoidea</taxon>
        <taxon>Portunidae</taxon>
        <taxon>Portuninae</taxon>
        <taxon>Scylla</taxon>
    </lineage>
</organism>
<dbReference type="InterPro" id="IPR001314">
    <property type="entry name" value="Peptidase_S1A"/>
</dbReference>
<protein>
    <recommendedName>
        <fullName evidence="6">Peptidase S1 domain-containing protein</fullName>
    </recommendedName>
</protein>
<dbReference type="SUPFAM" id="SSF50494">
    <property type="entry name" value="Trypsin-like serine proteases"/>
    <property type="match status" value="1"/>
</dbReference>
<dbReference type="PROSITE" id="PS00134">
    <property type="entry name" value="TRYPSIN_HIS"/>
    <property type="match status" value="1"/>
</dbReference>
<dbReference type="PROSITE" id="PS50240">
    <property type="entry name" value="TRYPSIN_DOM"/>
    <property type="match status" value="1"/>
</dbReference>
<reference evidence="7" key="1">
    <citation type="submission" date="2015-09" db="EMBL/GenBank/DDBJ databases">
        <title>Scylla olivacea transcriptome.</title>
        <authorList>
            <person name="Ikhwanuddin M."/>
        </authorList>
    </citation>
    <scope>NUCLEOTIDE SEQUENCE</scope>
</reference>
<dbReference type="InterPro" id="IPR001254">
    <property type="entry name" value="Trypsin_dom"/>
</dbReference>
<feature type="chain" id="PRO_5006070478" description="Peptidase S1 domain-containing protein" evidence="5">
    <location>
        <begin position="37"/>
        <end position="389"/>
    </location>
</feature>
<feature type="domain" description="Peptidase S1" evidence="6">
    <location>
        <begin position="123"/>
        <end position="375"/>
    </location>
</feature>
<evidence type="ECO:0000256" key="4">
    <source>
        <dbReference type="ARBA" id="ARBA00024195"/>
    </source>
</evidence>
<keyword evidence="3" id="KW-1015">Disulfide bond</keyword>
<dbReference type="Pfam" id="PF00089">
    <property type="entry name" value="Trypsin"/>
    <property type="match status" value="1"/>
</dbReference>
<dbReference type="AlphaFoldDB" id="A0A0P4WDQ2"/>
<dbReference type="CDD" id="cd00190">
    <property type="entry name" value="Tryp_SPc"/>
    <property type="match status" value="1"/>
</dbReference>
<name>A0A0P4WDQ2_SCYOL</name>
<evidence type="ECO:0000256" key="1">
    <source>
        <dbReference type="ARBA" id="ARBA00004613"/>
    </source>
</evidence>
<evidence type="ECO:0000256" key="5">
    <source>
        <dbReference type="SAM" id="SignalP"/>
    </source>
</evidence>
<feature type="signal peptide" evidence="5">
    <location>
        <begin position="1"/>
        <end position="36"/>
    </location>
</feature>
<evidence type="ECO:0000256" key="2">
    <source>
        <dbReference type="ARBA" id="ARBA00022525"/>
    </source>
</evidence>
<evidence type="ECO:0000256" key="3">
    <source>
        <dbReference type="ARBA" id="ARBA00023157"/>
    </source>
</evidence>
<comment type="subcellular location">
    <subcellularLocation>
        <location evidence="1">Secreted</location>
    </subcellularLocation>
</comment>